<evidence type="ECO:0000256" key="1">
    <source>
        <dbReference type="ARBA" id="ARBA00007884"/>
    </source>
</evidence>
<dbReference type="InterPro" id="IPR008979">
    <property type="entry name" value="Galactose-bd-like_sf"/>
</dbReference>
<proteinExistence type="inferred from homology"/>
<reference evidence="3 4" key="1">
    <citation type="submission" date="2019-11" db="EMBL/GenBank/DDBJ databases">
        <authorList>
            <person name="Zhang J."/>
            <person name="Sun C."/>
        </authorList>
    </citation>
    <scope>NUCLEOTIDE SEQUENCE [LARGE SCALE GENOMIC DNA]</scope>
    <source>
        <strain evidence="4">sp2</strain>
    </source>
</reference>
<dbReference type="SUPFAM" id="SSF49785">
    <property type="entry name" value="Galactose-binding domain-like"/>
    <property type="match status" value="1"/>
</dbReference>
<accession>A0A6I6D6B3</accession>
<gene>
    <name evidence="3" type="ORF">GM160_07805</name>
</gene>
<feature type="domain" description="NADH:ubiquinone oxidoreductase intermediate-associated protein 30" evidence="2">
    <location>
        <begin position="11"/>
        <end position="154"/>
    </location>
</feature>
<dbReference type="PANTHER" id="PTHR13194">
    <property type="entry name" value="COMPLEX I INTERMEDIATE-ASSOCIATED PROTEIN 30"/>
    <property type="match status" value="1"/>
</dbReference>
<dbReference type="Pfam" id="PF08547">
    <property type="entry name" value="CIA30"/>
    <property type="match status" value="1"/>
</dbReference>
<dbReference type="PANTHER" id="PTHR13194:SF19">
    <property type="entry name" value="NAD(P)-BINDING ROSSMANN-FOLD SUPERFAMILY PROTEIN"/>
    <property type="match status" value="1"/>
</dbReference>
<comment type="similarity">
    <text evidence="1">Belongs to the CIA30 family.</text>
</comment>
<evidence type="ECO:0000313" key="3">
    <source>
        <dbReference type="EMBL" id="QGT79603.1"/>
    </source>
</evidence>
<name>A0A6I6D6B3_9GAMM</name>
<keyword evidence="4" id="KW-1185">Reference proteome</keyword>
<sequence>MISRTSFLEPEGWHAVNDGVMGGVSAGSMSFETDIAVFGGELSLEHGGGFASVRRELRPGVLAGATGLSTRVRGDGRRYQCRVGTDQTAPGISYAASFDTVAGQWLEVSLAWPAFEAVFRGRDVPDAPRLSPERIDRVGFLLADRRPGPFRLEIASITADRHVDDS</sequence>
<evidence type="ECO:0000313" key="4">
    <source>
        <dbReference type="Proteomes" id="UP000427716"/>
    </source>
</evidence>
<dbReference type="AlphaFoldDB" id="A0A6I6D6B3"/>
<dbReference type="EMBL" id="CP046415">
    <property type="protein sequence ID" value="QGT79603.1"/>
    <property type="molecule type" value="Genomic_DNA"/>
</dbReference>
<evidence type="ECO:0000259" key="2">
    <source>
        <dbReference type="Pfam" id="PF08547"/>
    </source>
</evidence>
<organism evidence="3 4">
    <name type="scientific">Guyparkeria halophila</name>
    <dbReference type="NCBI Taxonomy" id="47960"/>
    <lineage>
        <taxon>Bacteria</taxon>
        <taxon>Pseudomonadati</taxon>
        <taxon>Pseudomonadota</taxon>
        <taxon>Gammaproteobacteria</taxon>
        <taxon>Chromatiales</taxon>
        <taxon>Thioalkalibacteraceae</taxon>
        <taxon>Guyparkeria</taxon>
    </lineage>
</organism>
<protein>
    <submittedName>
        <fullName evidence="3">CIA30 family protein</fullName>
    </submittedName>
</protein>
<dbReference type="Proteomes" id="UP000427716">
    <property type="component" value="Chromosome"/>
</dbReference>
<dbReference type="InterPro" id="IPR013857">
    <property type="entry name" value="NADH-UbQ_OxRdtase-assoc_prot30"/>
</dbReference>
<dbReference type="KEGG" id="ghl:GM160_07805"/>
<dbReference type="InterPro" id="IPR039131">
    <property type="entry name" value="NDUFAF1"/>
</dbReference>